<dbReference type="OrthoDB" id="204980at2759"/>
<reference evidence="3 4" key="1">
    <citation type="journal article" date="2020" name="Nat. Food">
        <title>A phased Vanilla planifolia genome enables genetic improvement of flavour and production.</title>
        <authorList>
            <person name="Hasing T."/>
            <person name="Tang H."/>
            <person name="Brym M."/>
            <person name="Khazi F."/>
            <person name="Huang T."/>
            <person name="Chambers A.H."/>
        </authorList>
    </citation>
    <scope>NUCLEOTIDE SEQUENCE [LARGE SCALE GENOMIC DNA]</scope>
    <source>
        <tissue evidence="3">Leaf</tissue>
    </source>
</reference>
<dbReference type="AlphaFoldDB" id="A0A835QUH5"/>
<accession>A0A835QUH5</accession>
<dbReference type="PANTHER" id="PTHR37984:SF5">
    <property type="entry name" value="PROTEIN NYNRIN-LIKE"/>
    <property type="match status" value="1"/>
</dbReference>
<dbReference type="InterPro" id="IPR041577">
    <property type="entry name" value="RT_RNaseH_2"/>
</dbReference>
<evidence type="ECO:0000313" key="3">
    <source>
        <dbReference type="EMBL" id="KAG0476520.1"/>
    </source>
</evidence>
<evidence type="ECO:0000259" key="2">
    <source>
        <dbReference type="Pfam" id="PF17919"/>
    </source>
</evidence>
<evidence type="ECO:0000313" key="4">
    <source>
        <dbReference type="Proteomes" id="UP000636800"/>
    </source>
</evidence>
<comment type="caution">
    <text evidence="3">The sequence shown here is derived from an EMBL/GenBank/DDBJ whole genome shotgun (WGS) entry which is preliminary data.</text>
</comment>
<keyword evidence="1" id="KW-0511">Multifunctional enzyme</keyword>
<dbReference type="GO" id="GO:0003824">
    <property type="term" value="F:catalytic activity"/>
    <property type="evidence" value="ECO:0007669"/>
    <property type="project" value="UniProtKB-KW"/>
</dbReference>
<dbReference type="InterPro" id="IPR043502">
    <property type="entry name" value="DNA/RNA_pol_sf"/>
</dbReference>
<dbReference type="EMBL" id="JADCNL010000006">
    <property type="protein sequence ID" value="KAG0476520.1"/>
    <property type="molecule type" value="Genomic_DNA"/>
</dbReference>
<gene>
    <name evidence="3" type="ORF">HPP92_013361</name>
</gene>
<proteinExistence type="predicted"/>
<organism evidence="3 4">
    <name type="scientific">Vanilla planifolia</name>
    <name type="common">Vanilla</name>
    <dbReference type="NCBI Taxonomy" id="51239"/>
    <lineage>
        <taxon>Eukaryota</taxon>
        <taxon>Viridiplantae</taxon>
        <taxon>Streptophyta</taxon>
        <taxon>Embryophyta</taxon>
        <taxon>Tracheophyta</taxon>
        <taxon>Spermatophyta</taxon>
        <taxon>Magnoliopsida</taxon>
        <taxon>Liliopsida</taxon>
        <taxon>Asparagales</taxon>
        <taxon>Orchidaceae</taxon>
        <taxon>Vanilloideae</taxon>
        <taxon>Vanilleae</taxon>
        <taxon>Vanilla</taxon>
    </lineage>
</organism>
<evidence type="ECO:0000256" key="1">
    <source>
        <dbReference type="ARBA" id="ARBA00023268"/>
    </source>
</evidence>
<keyword evidence="4" id="KW-1185">Reference proteome</keyword>
<dbReference type="InterPro" id="IPR050951">
    <property type="entry name" value="Retrovirus_Pol_polyprotein"/>
</dbReference>
<protein>
    <recommendedName>
        <fullName evidence="2">Reverse transcriptase/retrotransposon-derived protein RNase H-like domain-containing protein</fullName>
    </recommendedName>
</protein>
<dbReference type="Proteomes" id="UP000636800">
    <property type="component" value="Chromosome 6"/>
</dbReference>
<feature type="domain" description="Reverse transcriptase/retrotransposon-derived protein RNase H-like" evidence="2">
    <location>
        <begin position="16"/>
        <end position="81"/>
    </location>
</feature>
<name>A0A835QUH5_VANPL</name>
<sequence>MDLMKKRDVKLVDAFQETFDKLKAVISSKLTLWLSDFELPFQLHMNVSNKAIGKALVQEGHHVAFENRKLNAIEQKYSTQKDCNYVLPSNLEDALAGNKVHHAN</sequence>
<dbReference type="PANTHER" id="PTHR37984">
    <property type="entry name" value="PROTEIN CBG26694"/>
    <property type="match status" value="1"/>
</dbReference>
<dbReference type="SUPFAM" id="SSF56672">
    <property type="entry name" value="DNA/RNA polymerases"/>
    <property type="match status" value="1"/>
</dbReference>
<dbReference type="Pfam" id="PF17919">
    <property type="entry name" value="RT_RNaseH_2"/>
    <property type="match status" value="1"/>
</dbReference>